<feature type="domain" description="Helicase ATP-binding" evidence="5">
    <location>
        <begin position="23"/>
        <end position="181"/>
    </location>
</feature>
<dbReference type="GO" id="GO:0016787">
    <property type="term" value="F:hydrolase activity"/>
    <property type="evidence" value="ECO:0007669"/>
    <property type="project" value="UniProtKB-KW"/>
</dbReference>
<dbReference type="InterPro" id="IPR014001">
    <property type="entry name" value="Helicase_ATP-bd"/>
</dbReference>
<dbReference type="GO" id="GO:0003676">
    <property type="term" value="F:nucleic acid binding"/>
    <property type="evidence" value="ECO:0007669"/>
    <property type="project" value="InterPro"/>
</dbReference>
<dbReference type="RefSeq" id="WP_176231140.1">
    <property type="nucleotide sequence ID" value="NZ_BLRZ01000007.1"/>
</dbReference>
<dbReference type="EMBL" id="BLRW01000024">
    <property type="protein sequence ID" value="GFP22861.1"/>
    <property type="molecule type" value="Genomic_DNA"/>
</dbReference>
<evidence type="ECO:0000259" key="6">
    <source>
        <dbReference type="PROSITE" id="PS51194"/>
    </source>
</evidence>
<dbReference type="Gene3D" id="3.40.50.300">
    <property type="entry name" value="P-loop containing nucleotide triphosphate hydrolases"/>
    <property type="match status" value="2"/>
</dbReference>
<dbReference type="GO" id="GO:0004386">
    <property type="term" value="F:helicase activity"/>
    <property type="evidence" value="ECO:0007669"/>
    <property type="project" value="UniProtKB-KW"/>
</dbReference>
<dbReference type="InterPro" id="IPR011545">
    <property type="entry name" value="DEAD/DEAH_box_helicase_dom"/>
</dbReference>
<evidence type="ECO:0000256" key="3">
    <source>
        <dbReference type="ARBA" id="ARBA00022806"/>
    </source>
</evidence>
<dbReference type="Pfam" id="PF00270">
    <property type="entry name" value="DEAD"/>
    <property type="match status" value="1"/>
</dbReference>
<sequence>MITIDQFQKKYPFSFDDFQIQAMEHIDRGCSIIVSAPTGSGKTVIAEYAIEKALEKQGRIIYTTPLKALSNQKFRDFKERFGPDRVGLITGDITINRDAQIVIMTTEIFRNILYQDIGSIGDVSYAVLDEIHYICDEERGTVWEEVIISCPGEIPLLCLSASIGEIERFGRWVSQLKGTDMEVILHYERVVPLIHYYYWESELYTLITPEGVERATLKSLKRKINAFLSSVRPAQLYHKYAGERWVATLESSIVSELRDRDMLPAIYFKFSRKGCDLAAFRLSNQLSLPPSDFPNPNKRRADKRIKGRGRKWTTGSVSLITDEEQKSIEVFTDYFAAGLTSEELKLDQTKNILSWAKKGIGVHHAGLIPALKECVERLFNQGLLKIVFATETLALGINMPARTTVISSFAKYTSTGQHRPLTATEYIQVTGRAGRRGIDEIGHALIPFEIWTPLAQVVEIATGEPEPITSNFRFSYNTILNLIHNHGYQNTLPYLKKSFAYFLARQHHLNLAYFDLAFYGIVAILEEFGYLENKSLTEKGFSLRQLHGNNELLLAEIVEAGLLDELSPGEIGAIVSALVYDSDKRDGLEQQLPARLRHRVRLEIERIFRAIQRRERRIGPITAGPNFRSAGSIYLWSQGLDFGDLCELSSLDEGDIIRNIRQTVEMMREMLKYLKPEDPLVEKVKEGIEILYRDLVVVRI</sequence>
<keyword evidence="3 8" id="KW-0347">Helicase</keyword>
<dbReference type="GO" id="GO:0070478">
    <property type="term" value="P:nuclear-transcribed mRNA catabolic process, 3'-5' exonucleolytic nonsense-mediated decay"/>
    <property type="evidence" value="ECO:0007669"/>
    <property type="project" value="TreeGrafter"/>
</dbReference>
<evidence type="ECO:0000256" key="4">
    <source>
        <dbReference type="ARBA" id="ARBA00022840"/>
    </source>
</evidence>
<dbReference type="CDD" id="cd18795">
    <property type="entry name" value="SF2_C_Ski2"/>
    <property type="match status" value="1"/>
</dbReference>
<dbReference type="Proteomes" id="UP000561271">
    <property type="component" value="Unassembled WGS sequence"/>
</dbReference>
<protein>
    <submittedName>
        <fullName evidence="8">ATP-dependent RNA helicase HelY</fullName>
    </submittedName>
</protein>
<proteinExistence type="predicted"/>
<dbReference type="EMBL" id="BLRZ01000007">
    <property type="protein sequence ID" value="GFP29345.1"/>
    <property type="molecule type" value="Genomic_DNA"/>
</dbReference>
<keyword evidence="12" id="KW-1185">Reference proteome</keyword>
<dbReference type="EMBL" id="BLSC01000026">
    <property type="protein sequence ID" value="GFP36843.1"/>
    <property type="molecule type" value="Genomic_DNA"/>
</dbReference>
<feature type="domain" description="Helicase C-terminal" evidence="6">
    <location>
        <begin position="315"/>
        <end position="476"/>
    </location>
</feature>
<dbReference type="InterPro" id="IPR027417">
    <property type="entry name" value="P-loop_NTPase"/>
</dbReference>
<dbReference type="PANTHER" id="PTHR12131:SF1">
    <property type="entry name" value="ATP-DEPENDENT RNA HELICASE SUPV3L1, MITOCHONDRIAL-RELATED"/>
    <property type="match status" value="1"/>
</dbReference>
<evidence type="ECO:0000259" key="5">
    <source>
        <dbReference type="PROSITE" id="PS51192"/>
    </source>
</evidence>
<dbReference type="Proteomes" id="UP000585609">
    <property type="component" value="Unassembled WGS sequence"/>
</dbReference>
<comment type="caution">
    <text evidence="8">The sequence shown here is derived from an EMBL/GenBank/DDBJ whole genome shotgun (WGS) entry which is preliminary data.</text>
</comment>
<dbReference type="Pfam" id="PF08148">
    <property type="entry name" value="DSHCT"/>
    <property type="match status" value="1"/>
</dbReference>
<dbReference type="GO" id="GO:0005524">
    <property type="term" value="F:ATP binding"/>
    <property type="evidence" value="ECO:0007669"/>
    <property type="project" value="UniProtKB-KW"/>
</dbReference>
<dbReference type="Proteomes" id="UP000588083">
    <property type="component" value="Unassembled WGS sequence"/>
</dbReference>
<dbReference type="Gene3D" id="1.10.3380.30">
    <property type="match status" value="1"/>
</dbReference>
<organism evidence="8 12">
    <name type="scientific">Candidatus Hakubella thermalkaliphila</name>
    <dbReference type="NCBI Taxonomy" id="2754717"/>
    <lineage>
        <taxon>Bacteria</taxon>
        <taxon>Bacillati</taxon>
        <taxon>Actinomycetota</taxon>
        <taxon>Actinomycetota incertae sedis</taxon>
        <taxon>Candidatus Hakubellales</taxon>
        <taxon>Candidatus Hakubellaceae</taxon>
        <taxon>Candidatus Hakubella</taxon>
    </lineage>
</organism>
<evidence type="ECO:0000256" key="1">
    <source>
        <dbReference type="ARBA" id="ARBA00022741"/>
    </source>
</evidence>
<dbReference type="InterPro" id="IPR012961">
    <property type="entry name" value="Ski2/MTR4_C"/>
</dbReference>
<keyword evidence="1" id="KW-0547">Nucleotide-binding</keyword>
<dbReference type="PROSITE" id="PS51192">
    <property type="entry name" value="HELICASE_ATP_BIND_1"/>
    <property type="match status" value="1"/>
</dbReference>
<dbReference type="PROSITE" id="PS51194">
    <property type="entry name" value="HELICASE_CTER"/>
    <property type="match status" value="1"/>
</dbReference>
<name>A0A6V8QHG6_9ACTN</name>
<dbReference type="SUPFAM" id="SSF52540">
    <property type="entry name" value="P-loop containing nucleoside triphosphate hydrolases"/>
    <property type="match status" value="1"/>
</dbReference>
<dbReference type="PANTHER" id="PTHR12131">
    <property type="entry name" value="ATP-DEPENDENT RNA AND DNA HELICASE"/>
    <property type="match status" value="1"/>
</dbReference>
<gene>
    <name evidence="7" type="ORF">HKBW3S09_00328</name>
    <name evidence="8" type="ORF">HKBW3S34_00265</name>
    <name evidence="9" type="ORF">HKBW3S44_00524</name>
</gene>
<dbReference type="SMART" id="SM00487">
    <property type="entry name" value="DEXDc"/>
    <property type="match status" value="1"/>
</dbReference>
<evidence type="ECO:0000313" key="10">
    <source>
        <dbReference type="Proteomes" id="UP000561271"/>
    </source>
</evidence>
<keyword evidence="4" id="KW-0067">ATP-binding</keyword>
<reference evidence="10 11" key="1">
    <citation type="journal article" date="2020" name="Front. Microbiol.">
        <title>Single-cell genomics of novel Actinobacteria with the Wood-Ljungdahl pathway discovered in a serpentinizing system.</title>
        <authorList>
            <person name="Merino N."/>
            <person name="Kawai M."/>
            <person name="Boyd E.S."/>
            <person name="Colman D.R."/>
            <person name="McGlynn S.E."/>
            <person name="Nealson K.H."/>
            <person name="Kurokawa K."/>
            <person name="Hongoh Y."/>
        </authorList>
    </citation>
    <scope>NUCLEOTIDE SEQUENCE [LARGE SCALE GENOMIC DNA]</scope>
    <source>
        <strain evidence="7 11">S09_30</strain>
        <strain evidence="8 12">S34</strain>
        <strain evidence="9 10">S44</strain>
    </source>
</reference>
<evidence type="ECO:0000313" key="12">
    <source>
        <dbReference type="Proteomes" id="UP000588083"/>
    </source>
</evidence>
<dbReference type="InterPro" id="IPR001650">
    <property type="entry name" value="Helicase_C-like"/>
</dbReference>
<dbReference type="GO" id="GO:0055087">
    <property type="term" value="C:Ski complex"/>
    <property type="evidence" value="ECO:0007669"/>
    <property type="project" value="TreeGrafter"/>
</dbReference>
<dbReference type="InterPro" id="IPR050699">
    <property type="entry name" value="RNA-DNA_Helicase"/>
</dbReference>
<evidence type="ECO:0000313" key="9">
    <source>
        <dbReference type="EMBL" id="GFP36843.1"/>
    </source>
</evidence>
<evidence type="ECO:0000313" key="7">
    <source>
        <dbReference type="EMBL" id="GFP22861.1"/>
    </source>
</evidence>
<keyword evidence="2" id="KW-0378">Hydrolase</keyword>
<dbReference type="AlphaFoldDB" id="A0A6V8QHG6"/>
<evidence type="ECO:0000313" key="11">
    <source>
        <dbReference type="Proteomes" id="UP000585609"/>
    </source>
</evidence>
<dbReference type="Pfam" id="PF00271">
    <property type="entry name" value="Helicase_C"/>
    <property type="match status" value="1"/>
</dbReference>
<evidence type="ECO:0000313" key="8">
    <source>
        <dbReference type="EMBL" id="GFP29345.1"/>
    </source>
</evidence>
<dbReference type="SMART" id="SM00490">
    <property type="entry name" value="HELICc"/>
    <property type="match status" value="1"/>
</dbReference>
<dbReference type="SMART" id="SM01142">
    <property type="entry name" value="DSHCT"/>
    <property type="match status" value="1"/>
</dbReference>
<evidence type="ECO:0000256" key="2">
    <source>
        <dbReference type="ARBA" id="ARBA00022801"/>
    </source>
</evidence>
<accession>A0A6V8QHG6</accession>